<evidence type="ECO:0000256" key="1">
    <source>
        <dbReference type="ARBA" id="ARBA00023015"/>
    </source>
</evidence>
<dbReference type="InterPro" id="IPR046335">
    <property type="entry name" value="LacI/GalR-like_sensor"/>
</dbReference>
<dbReference type="Pfam" id="PF13377">
    <property type="entry name" value="Peripla_BP_3"/>
    <property type="match status" value="1"/>
</dbReference>
<dbReference type="CDD" id="cd01392">
    <property type="entry name" value="HTH_LacI"/>
    <property type="match status" value="1"/>
</dbReference>
<keyword evidence="6" id="KW-1185">Reference proteome</keyword>
<dbReference type="SUPFAM" id="SSF53822">
    <property type="entry name" value="Periplasmic binding protein-like I"/>
    <property type="match status" value="1"/>
</dbReference>
<evidence type="ECO:0000259" key="4">
    <source>
        <dbReference type="PROSITE" id="PS50932"/>
    </source>
</evidence>
<dbReference type="PANTHER" id="PTHR30146">
    <property type="entry name" value="LACI-RELATED TRANSCRIPTIONAL REPRESSOR"/>
    <property type="match status" value="1"/>
</dbReference>
<dbReference type="SMART" id="SM00354">
    <property type="entry name" value="HTH_LACI"/>
    <property type="match status" value="1"/>
</dbReference>
<keyword evidence="3" id="KW-0804">Transcription</keyword>
<keyword evidence="2" id="KW-0238">DNA-binding</keyword>
<dbReference type="InterPro" id="IPR000843">
    <property type="entry name" value="HTH_LacI"/>
</dbReference>
<comment type="caution">
    <text evidence="5">The sequence shown here is derived from an EMBL/GenBank/DDBJ whole genome shotgun (WGS) entry which is preliminary data.</text>
</comment>
<name>A0ABQ6CQ98_9HYPH</name>
<evidence type="ECO:0000313" key="6">
    <source>
        <dbReference type="Proteomes" id="UP001156882"/>
    </source>
</evidence>
<feature type="domain" description="HTH lacI-type" evidence="4">
    <location>
        <begin position="2"/>
        <end position="56"/>
    </location>
</feature>
<gene>
    <name evidence="5" type="primary">thuR</name>
    <name evidence="5" type="ORF">GCM10007874_55490</name>
</gene>
<dbReference type="PANTHER" id="PTHR30146:SF109">
    <property type="entry name" value="HTH-TYPE TRANSCRIPTIONAL REGULATOR GALS"/>
    <property type="match status" value="1"/>
</dbReference>
<reference evidence="6" key="1">
    <citation type="journal article" date="2019" name="Int. J. Syst. Evol. Microbiol.">
        <title>The Global Catalogue of Microorganisms (GCM) 10K type strain sequencing project: providing services to taxonomists for standard genome sequencing and annotation.</title>
        <authorList>
            <consortium name="The Broad Institute Genomics Platform"/>
            <consortium name="The Broad Institute Genome Sequencing Center for Infectious Disease"/>
            <person name="Wu L."/>
            <person name="Ma J."/>
        </authorList>
    </citation>
    <scope>NUCLEOTIDE SEQUENCE [LARGE SCALE GENOMIC DNA]</scope>
    <source>
        <strain evidence="6">NBRC 101365</strain>
    </source>
</reference>
<protein>
    <submittedName>
        <fullName evidence="5">LacI family transcriptional regulator</fullName>
    </submittedName>
</protein>
<dbReference type="PROSITE" id="PS50932">
    <property type="entry name" value="HTH_LACI_2"/>
    <property type="match status" value="1"/>
</dbReference>
<keyword evidence="1" id="KW-0805">Transcription regulation</keyword>
<dbReference type="Gene3D" id="1.10.260.40">
    <property type="entry name" value="lambda repressor-like DNA-binding domains"/>
    <property type="match status" value="1"/>
</dbReference>
<dbReference type="RefSeq" id="WP_284315486.1">
    <property type="nucleotide sequence ID" value="NZ_BSPC01000063.1"/>
</dbReference>
<dbReference type="SUPFAM" id="SSF47413">
    <property type="entry name" value="lambda repressor-like DNA-binding domains"/>
    <property type="match status" value="1"/>
</dbReference>
<evidence type="ECO:0000313" key="5">
    <source>
        <dbReference type="EMBL" id="GLS22531.1"/>
    </source>
</evidence>
<dbReference type="InterPro" id="IPR010982">
    <property type="entry name" value="Lambda_DNA-bd_dom_sf"/>
</dbReference>
<proteinExistence type="predicted"/>
<dbReference type="Pfam" id="PF00356">
    <property type="entry name" value="LacI"/>
    <property type="match status" value="1"/>
</dbReference>
<dbReference type="InterPro" id="IPR028082">
    <property type="entry name" value="Peripla_BP_I"/>
</dbReference>
<dbReference type="Proteomes" id="UP001156882">
    <property type="component" value="Unassembled WGS sequence"/>
</dbReference>
<dbReference type="Gene3D" id="3.40.50.2300">
    <property type="match status" value="2"/>
</dbReference>
<evidence type="ECO:0000256" key="2">
    <source>
        <dbReference type="ARBA" id="ARBA00023125"/>
    </source>
</evidence>
<evidence type="ECO:0000256" key="3">
    <source>
        <dbReference type="ARBA" id="ARBA00023163"/>
    </source>
</evidence>
<organism evidence="5 6">
    <name type="scientific">Labrys miyagiensis</name>
    <dbReference type="NCBI Taxonomy" id="346912"/>
    <lineage>
        <taxon>Bacteria</taxon>
        <taxon>Pseudomonadati</taxon>
        <taxon>Pseudomonadota</taxon>
        <taxon>Alphaproteobacteria</taxon>
        <taxon>Hyphomicrobiales</taxon>
        <taxon>Xanthobacteraceae</taxon>
        <taxon>Labrys</taxon>
    </lineage>
</organism>
<sequence>MIGIRELARHLDISIGTVSRALNGKADVNPETRKRVLEAASTLGYAPNQSGRSLRRGMTGLVGVIVPSDPEQTLVDSVFAAVLNGLRRFLSGRGLDLAIFLYVEAEEDAFSVLQRIAGRRLVDALIISQTQRSDPRIGYLLGRSLPFVAFGRCELEEDHAFVDMDFDAAVGGAVERLAALGHRRMAALVPAGELNYSHLITEQFQATLARLGLPHKAGAVHRCSRGKGGGYEAADALLAEQDIPTAVITADRKLAIGLYKRLNEAGLAPGRDMSVICVNCDAQAQFLSPVLSSYQADLPMLGQELGRALQAALTAEKTGLPAAEFPQILMPMRYVEGGSTSERSGART</sequence>
<accession>A0ABQ6CQ98</accession>
<dbReference type="EMBL" id="BSPC01000063">
    <property type="protein sequence ID" value="GLS22531.1"/>
    <property type="molecule type" value="Genomic_DNA"/>
</dbReference>